<name>A0ABN9XYD5_9DINO</name>
<sequence>REEPLEVLVPLSDCIAAAVGASPPSGRPSPCTPCPACPEAGESSTPSWTLQIGTGLLGLLFVESAKLVLALARRLGSALRQVAGGVGPRPRVALGDRARTSPEPERGLAEAVDFHALALEQARASQLKSSLSQWWLDLFTWSDTAHLDPSSGSWARAVLQLALEELTCIGFGVFRVLLRLGLRSGAESRLVFRGQLATPSTLSSLLGTLSGWRPAPAPSSTRAHLPRPPRPWPLAAPQCWTGESAPWSLPLAALLPRPPVGLGAGARPAAAPAVPGALAVPPPAAAAAAAPAAAPEAPVMAQPVLAPAPGPPAAGAGAAPPDPRVLAASFDMLGQRHIEFREGVLRLVEHPLPDWRLSGP</sequence>
<dbReference type="EMBL" id="CAUYUJ010021228">
    <property type="protein sequence ID" value="CAK0903426.1"/>
    <property type="molecule type" value="Genomic_DNA"/>
</dbReference>
<dbReference type="Proteomes" id="UP001189429">
    <property type="component" value="Unassembled WGS sequence"/>
</dbReference>
<proteinExistence type="predicted"/>
<keyword evidence="2" id="KW-1185">Reference proteome</keyword>
<organism evidence="1 2">
    <name type="scientific">Prorocentrum cordatum</name>
    <dbReference type="NCBI Taxonomy" id="2364126"/>
    <lineage>
        <taxon>Eukaryota</taxon>
        <taxon>Sar</taxon>
        <taxon>Alveolata</taxon>
        <taxon>Dinophyceae</taxon>
        <taxon>Prorocentrales</taxon>
        <taxon>Prorocentraceae</taxon>
        <taxon>Prorocentrum</taxon>
    </lineage>
</organism>
<feature type="non-terminal residue" evidence="1">
    <location>
        <position position="1"/>
    </location>
</feature>
<evidence type="ECO:0000313" key="2">
    <source>
        <dbReference type="Proteomes" id="UP001189429"/>
    </source>
</evidence>
<reference evidence="1" key="1">
    <citation type="submission" date="2023-10" db="EMBL/GenBank/DDBJ databases">
        <authorList>
            <person name="Chen Y."/>
            <person name="Shah S."/>
            <person name="Dougan E. K."/>
            <person name="Thang M."/>
            <person name="Chan C."/>
        </authorList>
    </citation>
    <scope>NUCLEOTIDE SEQUENCE [LARGE SCALE GENOMIC DNA]</scope>
</reference>
<feature type="non-terminal residue" evidence="1">
    <location>
        <position position="360"/>
    </location>
</feature>
<protein>
    <recommendedName>
        <fullName evidence="3">Peroxisomal membrane protein PEX16</fullName>
    </recommendedName>
</protein>
<evidence type="ECO:0000313" key="1">
    <source>
        <dbReference type="EMBL" id="CAK0903426.1"/>
    </source>
</evidence>
<gene>
    <name evidence="1" type="ORF">PCOR1329_LOCUS79754</name>
</gene>
<evidence type="ECO:0008006" key="3">
    <source>
        <dbReference type="Google" id="ProtNLM"/>
    </source>
</evidence>
<accession>A0ABN9XYD5</accession>
<comment type="caution">
    <text evidence="1">The sequence shown here is derived from an EMBL/GenBank/DDBJ whole genome shotgun (WGS) entry which is preliminary data.</text>
</comment>